<dbReference type="Pfam" id="PF00005">
    <property type="entry name" value="ABC_tran"/>
    <property type="match status" value="1"/>
</dbReference>
<accession>A0A0B4S087</accession>
<dbReference type="GO" id="GO:0016887">
    <property type="term" value="F:ATP hydrolysis activity"/>
    <property type="evidence" value="ECO:0007669"/>
    <property type="project" value="InterPro"/>
</dbReference>
<name>A0A0B4S087_9FIRM</name>
<dbReference type="OrthoDB" id="9762778at2"/>
<comment type="subcellular location">
    <subcellularLocation>
        <location evidence="1">Cell membrane</location>
        <topology evidence="1">Multi-pass membrane protein</topology>
    </subcellularLocation>
</comment>
<organism evidence="10 11">
    <name type="scientific">Parvimonas micra</name>
    <dbReference type="NCBI Taxonomy" id="33033"/>
    <lineage>
        <taxon>Bacteria</taxon>
        <taxon>Bacillati</taxon>
        <taxon>Bacillota</taxon>
        <taxon>Tissierellia</taxon>
        <taxon>Tissierellales</taxon>
        <taxon>Peptoniphilaceae</taxon>
        <taxon>Parvimonas</taxon>
    </lineage>
</organism>
<dbReference type="InterPro" id="IPR039421">
    <property type="entry name" value="Type_1_exporter"/>
</dbReference>
<dbReference type="InterPro" id="IPR027417">
    <property type="entry name" value="P-loop_NTPase"/>
</dbReference>
<keyword evidence="4 10" id="KW-0067">ATP-binding</keyword>
<evidence type="ECO:0000256" key="4">
    <source>
        <dbReference type="ARBA" id="ARBA00022840"/>
    </source>
</evidence>
<evidence type="ECO:0000256" key="5">
    <source>
        <dbReference type="ARBA" id="ARBA00022989"/>
    </source>
</evidence>
<evidence type="ECO:0000313" key="11">
    <source>
        <dbReference type="Proteomes" id="UP000031386"/>
    </source>
</evidence>
<feature type="domain" description="ABC transmembrane type-1" evidence="9">
    <location>
        <begin position="39"/>
        <end position="319"/>
    </location>
</feature>
<dbReference type="Proteomes" id="UP000031386">
    <property type="component" value="Chromosome"/>
</dbReference>
<evidence type="ECO:0000256" key="7">
    <source>
        <dbReference type="SAM" id="Phobius"/>
    </source>
</evidence>
<keyword evidence="11" id="KW-1185">Reference proteome</keyword>
<feature type="transmembrane region" description="Helical" evidence="7">
    <location>
        <begin position="261"/>
        <end position="283"/>
    </location>
</feature>
<dbReference type="KEGG" id="pmic:NW74_01830"/>
<dbReference type="InterPro" id="IPR003593">
    <property type="entry name" value="AAA+_ATPase"/>
</dbReference>
<dbReference type="InterPro" id="IPR036640">
    <property type="entry name" value="ABC1_TM_sf"/>
</dbReference>
<dbReference type="GO" id="GO:0005886">
    <property type="term" value="C:plasma membrane"/>
    <property type="evidence" value="ECO:0007669"/>
    <property type="project" value="UniProtKB-SubCell"/>
</dbReference>
<dbReference type="RefSeq" id="WP_041953600.1">
    <property type="nucleotide sequence ID" value="NZ_CP009761.1"/>
</dbReference>
<dbReference type="PROSITE" id="PS50929">
    <property type="entry name" value="ABC_TM1F"/>
    <property type="match status" value="1"/>
</dbReference>
<dbReference type="Gene3D" id="3.40.50.300">
    <property type="entry name" value="P-loop containing nucleotide triphosphate hydrolases"/>
    <property type="match status" value="1"/>
</dbReference>
<evidence type="ECO:0000256" key="2">
    <source>
        <dbReference type="ARBA" id="ARBA00022692"/>
    </source>
</evidence>
<protein>
    <submittedName>
        <fullName evidence="10">ABC transporter ATP-binding protein</fullName>
    </submittedName>
</protein>
<feature type="transmembrane region" description="Helical" evidence="7">
    <location>
        <begin position="165"/>
        <end position="194"/>
    </location>
</feature>
<proteinExistence type="predicted"/>
<evidence type="ECO:0000313" key="10">
    <source>
        <dbReference type="EMBL" id="AIZ36178.1"/>
    </source>
</evidence>
<evidence type="ECO:0000259" key="8">
    <source>
        <dbReference type="PROSITE" id="PS50893"/>
    </source>
</evidence>
<sequence length="596" mass="68749">MDSDFNTKIQKQKISRERRKELKNRLKKELRDRMRFVYIASFLSWIQFLMRIISFGFIAKGFSNLYNKIDFNLFAYVVIAIGLNIFGFWISIFAKRYQGVASQFARDNLKVKFFDAFSKSDEEVFKGYSTADVLTVASQGIDSLDTFYSNYLTTTLRTYFNCATILLIVAFIYPLGGLVFLISIPFIPVSIVLIQKRSAKIMQHYWSTYMDVSNLFMDDLKGLNTLYSYSADDIYEKKFNESAENFRLSTMELLKFQLQSVGYMDGVMYLGIAISGFLAVLSISKGSISIYNFIFFVLIATEFFTPIRELGYCMHLLMMNTKMADRIFTFLDSVKLEKKKDISNIELESIDNIEFKNLSFSYDDRNVLNNINLSITKGSLFAIAGESGLGKSTFAKVLFKNLDDYSGEILIDGKSLRDFSKSDINALGFYVSPDSYVFNESIMDNLKKATKLSEHEILEWIEEKNILKFVKTLPDGFNTIIGENGRLISPGQRQQIICVRSLLANRKIYIFDEMTSSVDTENEIAILDLIKMISKNSIVMFISHKMKQVNKADFVLFMGKEKSWDFGKPADLYNSNFEYRLLLDKQNEMEEILNER</sequence>
<feature type="transmembrane region" description="Helical" evidence="7">
    <location>
        <begin position="289"/>
        <end position="307"/>
    </location>
</feature>
<dbReference type="Pfam" id="PF00664">
    <property type="entry name" value="ABC_membrane"/>
    <property type="match status" value="1"/>
</dbReference>
<dbReference type="STRING" id="33033.NW74_01830"/>
<dbReference type="SUPFAM" id="SSF52540">
    <property type="entry name" value="P-loop containing nucleoside triphosphate hydrolases"/>
    <property type="match status" value="1"/>
</dbReference>
<keyword evidence="6 7" id="KW-0472">Membrane</keyword>
<feature type="transmembrane region" description="Helical" evidence="7">
    <location>
        <begin position="36"/>
        <end position="59"/>
    </location>
</feature>
<dbReference type="InterPro" id="IPR003439">
    <property type="entry name" value="ABC_transporter-like_ATP-bd"/>
</dbReference>
<dbReference type="GO" id="GO:0015421">
    <property type="term" value="F:ABC-type oligopeptide transporter activity"/>
    <property type="evidence" value="ECO:0007669"/>
    <property type="project" value="TreeGrafter"/>
</dbReference>
<dbReference type="AlphaFoldDB" id="A0A0B4S087"/>
<evidence type="ECO:0000259" key="9">
    <source>
        <dbReference type="PROSITE" id="PS50929"/>
    </source>
</evidence>
<keyword evidence="2 7" id="KW-0812">Transmembrane</keyword>
<feature type="domain" description="ABC transporter" evidence="8">
    <location>
        <begin position="353"/>
        <end position="585"/>
    </location>
</feature>
<dbReference type="PANTHER" id="PTHR43394">
    <property type="entry name" value="ATP-DEPENDENT PERMEASE MDL1, MITOCHONDRIAL"/>
    <property type="match status" value="1"/>
</dbReference>
<feature type="transmembrane region" description="Helical" evidence="7">
    <location>
        <begin position="71"/>
        <end position="94"/>
    </location>
</feature>
<keyword evidence="5 7" id="KW-1133">Transmembrane helix</keyword>
<gene>
    <name evidence="10" type="ORF">NW74_01830</name>
</gene>
<reference evidence="10 11" key="1">
    <citation type="submission" date="2014-10" db="EMBL/GenBank/DDBJ databases">
        <title>Complete genome sequence of Parvimonas micra KCOM 1535 (= ChDC B708).</title>
        <authorList>
            <person name="Kook J.-K."/>
            <person name="Park S.-N."/>
            <person name="Lim Y.K."/>
            <person name="Roh H."/>
        </authorList>
    </citation>
    <scope>NUCLEOTIDE SEQUENCE [LARGE SCALE GENOMIC DNA]</scope>
    <source>
        <strain evidence="11">KCOM 1535 / ChDC B708</strain>
    </source>
</reference>
<keyword evidence="3" id="KW-0547">Nucleotide-binding</keyword>
<dbReference type="InterPro" id="IPR011527">
    <property type="entry name" value="ABC1_TM_dom"/>
</dbReference>
<evidence type="ECO:0000256" key="1">
    <source>
        <dbReference type="ARBA" id="ARBA00004651"/>
    </source>
</evidence>
<evidence type="ECO:0000256" key="6">
    <source>
        <dbReference type="ARBA" id="ARBA00023136"/>
    </source>
</evidence>
<dbReference type="PROSITE" id="PS50893">
    <property type="entry name" value="ABC_TRANSPORTER_2"/>
    <property type="match status" value="1"/>
</dbReference>
<evidence type="ECO:0000256" key="3">
    <source>
        <dbReference type="ARBA" id="ARBA00022741"/>
    </source>
</evidence>
<dbReference type="Gene3D" id="1.20.1560.10">
    <property type="entry name" value="ABC transporter type 1, transmembrane domain"/>
    <property type="match status" value="1"/>
</dbReference>
<dbReference type="SUPFAM" id="SSF90123">
    <property type="entry name" value="ABC transporter transmembrane region"/>
    <property type="match status" value="1"/>
</dbReference>
<dbReference type="PANTHER" id="PTHR43394:SF1">
    <property type="entry name" value="ATP-BINDING CASSETTE SUB-FAMILY B MEMBER 10, MITOCHONDRIAL"/>
    <property type="match status" value="1"/>
</dbReference>
<dbReference type="GO" id="GO:0005524">
    <property type="term" value="F:ATP binding"/>
    <property type="evidence" value="ECO:0007669"/>
    <property type="project" value="UniProtKB-KW"/>
</dbReference>
<dbReference type="SMART" id="SM00382">
    <property type="entry name" value="AAA"/>
    <property type="match status" value="1"/>
</dbReference>
<dbReference type="EMBL" id="CP009761">
    <property type="protein sequence ID" value="AIZ36178.1"/>
    <property type="molecule type" value="Genomic_DNA"/>
</dbReference>